<keyword evidence="2" id="KW-1185">Reference proteome</keyword>
<evidence type="ECO:0000313" key="2">
    <source>
        <dbReference type="Proteomes" id="UP000824120"/>
    </source>
</evidence>
<name>A0A9J5WNP6_SOLCO</name>
<accession>A0A9J5WNP6</accession>
<gene>
    <name evidence="1" type="ORF">H5410_056941</name>
</gene>
<protein>
    <submittedName>
        <fullName evidence="1">Uncharacterized protein</fullName>
    </submittedName>
</protein>
<sequence>MTQFSFPVGVLCPRALLTSMTPRSIYVSNLTTVVAL</sequence>
<dbReference type="Proteomes" id="UP000824120">
    <property type="component" value="Chromosome 11"/>
</dbReference>
<evidence type="ECO:0000313" key="1">
    <source>
        <dbReference type="EMBL" id="KAG5576807.1"/>
    </source>
</evidence>
<organism evidence="1 2">
    <name type="scientific">Solanum commersonii</name>
    <name type="common">Commerson's wild potato</name>
    <name type="synonym">Commerson's nightshade</name>
    <dbReference type="NCBI Taxonomy" id="4109"/>
    <lineage>
        <taxon>Eukaryota</taxon>
        <taxon>Viridiplantae</taxon>
        <taxon>Streptophyta</taxon>
        <taxon>Embryophyta</taxon>
        <taxon>Tracheophyta</taxon>
        <taxon>Spermatophyta</taxon>
        <taxon>Magnoliopsida</taxon>
        <taxon>eudicotyledons</taxon>
        <taxon>Gunneridae</taxon>
        <taxon>Pentapetalae</taxon>
        <taxon>asterids</taxon>
        <taxon>lamiids</taxon>
        <taxon>Solanales</taxon>
        <taxon>Solanaceae</taxon>
        <taxon>Solanoideae</taxon>
        <taxon>Solaneae</taxon>
        <taxon>Solanum</taxon>
    </lineage>
</organism>
<proteinExistence type="predicted"/>
<dbReference type="EMBL" id="JACXVP010000011">
    <property type="protein sequence ID" value="KAG5576807.1"/>
    <property type="molecule type" value="Genomic_DNA"/>
</dbReference>
<comment type="caution">
    <text evidence="1">The sequence shown here is derived from an EMBL/GenBank/DDBJ whole genome shotgun (WGS) entry which is preliminary data.</text>
</comment>
<reference evidence="1 2" key="1">
    <citation type="submission" date="2020-09" db="EMBL/GenBank/DDBJ databases">
        <title>De no assembly of potato wild relative species, Solanum commersonii.</title>
        <authorList>
            <person name="Cho K."/>
        </authorList>
    </citation>
    <scope>NUCLEOTIDE SEQUENCE [LARGE SCALE GENOMIC DNA]</scope>
    <source>
        <strain evidence="1">LZ3.2</strain>
        <tissue evidence="1">Leaf</tissue>
    </source>
</reference>
<dbReference type="AlphaFoldDB" id="A0A9J5WNP6"/>